<evidence type="ECO:0000259" key="6">
    <source>
        <dbReference type="Pfam" id="PF03522"/>
    </source>
</evidence>
<evidence type="ECO:0000256" key="4">
    <source>
        <dbReference type="ARBA" id="ARBA00023136"/>
    </source>
</evidence>
<gene>
    <name evidence="7" type="ORF">MSPICULIGERA_LOCUS7001</name>
</gene>
<protein>
    <recommendedName>
        <fullName evidence="6">SLC12A transporter C-terminal domain-containing protein</fullName>
    </recommendedName>
</protein>
<reference evidence="7" key="1">
    <citation type="submission" date="2023-06" db="EMBL/GenBank/DDBJ databases">
        <authorList>
            <person name="Delattre M."/>
        </authorList>
    </citation>
    <scope>NUCLEOTIDE SEQUENCE</scope>
    <source>
        <strain evidence="7">AF72</strain>
    </source>
</reference>
<dbReference type="GO" id="GO:1990573">
    <property type="term" value="P:potassium ion import across plasma membrane"/>
    <property type="evidence" value="ECO:0007669"/>
    <property type="project" value="TreeGrafter"/>
</dbReference>
<dbReference type="InterPro" id="IPR004842">
    <property type="entry name" value="SLC12A_fam"/>
</dbReference>
<feature type="region of interest" description="Disordered" evidence="5">
    <location>
        <begin position="84"/>
        <end position="110"/>
    </location>
</feature>
<dbReference type="AlphaFoldDB" id="A0AA36CGN9"/>
<dbReference type="GO" id="GO:0016020">
    <property type="term" value="C:membrane"/>
    <property type="evidence" value="ECO:0007669"/>
    <property type="project" value="UniProtKB-SubCell"/>
</dbReference>
<dbReference type="GO" id="GO:0055078">
    <property type="term" value="P:sodium ion homeostasis"/>
    <property type="evidence" value="ECO:0007669"/>
    <property type="project" value="TreeGrafter"/>
</dbReference>
<dbReference type="Pfam" id="PF03522">
    <property type="entry name" value="SLC12"/>
    <property type="match status" value="1"/>
</dbReference>
<feature type="compositionally biased region" description="Basic and acidic residues" evidence="5">
    <location>
        <begin position="124"/>
        <end position="134"/>
    </location>
</feature>
<dbReference type="InterPro" id="IPR018491">
    <property type="entry name" value="SLC12_C"/>
</dbReference>
<evidence type="ECO:0000313" key="8">
    <source>
        <dbReference type="Proteomes" id="UP001177023"/>
    </source>
</evidence>
<dbReference type="GO" id="GO:0055075">
    <property type="term" value="P:potassium ion homeostasis"/>
    <property type="evidence" value="ECO:0007669"/>
    <property type="project" value="TreeGrafter"/>
</dbReference>
<keyword evidence="4" id="KW-0472">Membrane</keyword>
<dbReference type="GO" id="GO:0055064">
    <property type="term" value="P:chloride ion homeostasis"/>
    <property type="evidence" value="ECO:0007669"/>
    <property type="project" value="TreeGrafter"/>
</dbReference>
<keyword evidence="3" id="KW-1133">Transmembrane helix</keyword>
<dbReference type="GO" id="GO:0006884">
    <property type="term" value="P:cell volume homeostasis"/>
    <property type="evidence" value="ECO:0007669"/>
    <property type="project" value="TreeGrafter"/>
</dbReference>
<evidence type="ECO:0000256" key="2">
    <source>
        <dbReference type="ARBA" id="ARBA00022692"/>
    </source>
</evidence>
<dbReference type="Proteomes" id="UP001177023">
    <property type="component" value="Unassembled WGS sequence"/>
</dbReference>
<feature type="compositionally biased region" description="Polar residues" evidence="5">
    <location>
        <begin position="98"/>
        <end position="107"/>
    </location>
</feature>
<organism evidence="7 8">
    <name type="scientific">Mesorhabditis spiculigera</name>
    <dbReference type="NCBI Taxonomy" id="96644"/>
    <lineage>
        <taxon>Eukaryota</taxon>
        <taxon>Metazoa</taxon>
        <taxon>Ecdysozoa</taxon>
        <taxon>Nematoda</taxon>
        <taxon>Chromadorea</taxon>
        <taxon>Rhabditida</taxon>
        <taxon>Rhabditina</taxon>
        <taxon>Rhabditomorpha</taxon>
        <taxon>Rhabditoidea</taxon>
        <taxon>Rhabditidae</taxon>
        <taxon>Mesorhabditinae</taxon>
        <taxon>Mesorhabditis</taxon>
    </lineage>
</organism>
<dbReference type="PANTHER" id="PTHR11827">
    <property type="entry name" value="SOLUTE CARRIER FAMILY 12, CATION COTRANSPORTERS"/>
    <property type="match status" value="1"/>
</dbReference>
<evidence type="ECO:0000313" key="7">
    <source>
        <dbReference type="EMBL" id="CAJ0568483.1"/>
    </source>
</evidence>
<sequence>MRQGVRALYQTAGLGKLRPNIVILGYKGNWVDKEPTEKMIGEMSEYFGIIQDAFDYRMGVGVLRNCNNAGLDFSENLRILNGHHDGRKKESIGPVKDSNPQVNSGRSDASFDILKEKDKLADIEKGRLSDNEEKAADEDDALSTVPQMAPSRSARSMETFMREGMKVAEATGSFAENFPFDFDLDDSEADSEGEYLDAEDEKPQTTEECERIPLKEQKTNMSIRRRGSRRTTVEQKALLTGTIDVWWLYDDGGLSLLIPHLLTIPKSYLEGAKLRVFSISTSRHTMEAEQRGLVALLTKFRIDFSNVSVMSDIGKKPKPETRKTWENLIAPYTVAEGEEREGDGWTSPSELQAQRDKTFRQLRIGELLQENSMGADLIVITLPVPRKGMSVLTFYS</sequence>
<feature type="domain" description="SLC12A transporter C-terminal" evidence="6">
    <location>
        <begin position="1"/>
        <end position="391"/>
    </location>
</feature>
<evidence type="ECO:0000256" key="1">
    <source>
        <dbReference type="ARBA" id="ARBA00004141"/>
    </source>
</evidence>
<comment type="subcellular location">
    <subcellularLocation>
        <location evidence="1">Membrane</location>
        <topology evidence="1">Multi-pass membrane protein</topology>
    </subcellularLocation>
</comment>
<evidence type="ECO:0000256" key="3">
    <source>
        <dbReference type="ARBA" id="ARBA00022989"/>
    </source>
</evidence>
<feature type="region of interest" description="Disordered" evidence="5">
    <location>
        <begin position="124"/>
        <end position="154"/>
    </location>
</feature>
<dbReference type="PANTHER" id="PTHR11827:SF103">
    <property type="entry name" value="SODIUM CHLORIDE COTRANSPORTER 69, ISOFORM E"/>
    <property type="match status" value="1"/>
</dbReference>
<proteinExistence type="predicted"/>
<keyword evidence="8" id="KW-1185">Reference proteome</keyword>
<feature type="non-terminal residue" evidence="7">
    <location>
        <position position="396"/>
    </location>
</feature>
<dbReference type="GO" id="GO:0008511">
    <property type="term" value="F:sodium:potassium:chloride symporter activity"/>
    <property type="evidence" value="ECO:0007669"/>
    <property type="project" value="TreeGrafter"/>
</dbReference>
<keyword evidence="2" id="KW-0812">Transmembrane</keyword>
<evidence type="ECO:0000256" key="5">
    <source>
        <dbReference type="SAM" id="MobiDB-lite"/>
    </source>
</evidence>
<name>A0AA36CGN9_9BILA</name>
<comment type="caution">
    <text evidence="7">The sequence shown here is derived from an EMBL/GenBank/DDBJ whole genome shotgun (WGS) entry which is preliminary data.</text>
</comment>
<dbReference type="EMBL" id="CATQJA010001747">
    <property type="protein sequence ID" value="CAJ0568483.1"/>
    <property type="molecule type" value="Genomic_DNA"/>
</dbReference>
<accession>A0AA36CGN9</accession>